<sequence>MAQVASEEMTEVELMKDEKGGLMFEAGITTITFYKSSGDGSFETACTALRSQLDKVVGANPWLAGRLVKGKTGTALSHPKAPMASQIDKLFQALKTDDALKLDPTSTYEKICTDMYANKKVVVGSGFGTKGKDKPLAILTLLESSAAGTFALVFSISHVIADGRTYYDIYNMLSPGSAVRSLSSTRVMSFSETMRDTCGRKELAWMDSVPAMCMMMPVMMCPKKPKCCAFYLDPARVAEAKAKGAKDGGVPYVTTNDILTSGFFNECNSRIGMMGIDCRDKVAGLGADLAGNYVSALSIDPDTFSSPASMRKMMSEKPYKTVAKPMPSCMKWCVGMESNSFSMVTNWSSFAGEMISLEGYEMSVHLPVQDPAYMMFDMMIPFASGAGKVGVICWVVSTDEDGIKQSLPVGEPVSKELFP</sequence>
<evidence type="ECO:0000313" key="1">
    <source>
        <dbReference type="EMBL" id="GMH74228.1"/>
    </source>
</evidence>
<keyword evidence="2" id="KW-1185">Reference proteome</keyword>
<dbReference type="Gene3D" id="3.30.559.10">
    <property type="entry name" value="Chloramphenicol acetyltransferase-like domain"/>
    <property type="match status" value="1"/>
</dbReference>
<gene>
    <name evidence="1" type="ORF">TrST_g14006</name>
</gene>
<accession>A0A9W7ASD5</accession>
<comment type="caution">
    <text evidence="1">The sequence shown here is derived from an EMBL/GenBank/DDBJ whole genome shotgun (WGS) entry which is preliminary data.</text>
</comment>
<dbReference type="AlphaFoldDB" id="A0A9W7ASD5"/>
<proteinExistence type="predicted"/>
<dbReference type="OrthoDB" id="192440at2759"/>
<reference evidence="2" key="1">
    <citation type="journal article" date="2023" name="Commun. Biol.">
        <title>Genome analysis of Parmales, the sister group of diatoms, reveals the evolutionary specialization of diatoms from phago-mixotrophs to photoautotrophs.</title>
        <authorList>
            <person name="Ban H."/>
            <person name="Sato S."/>
            <person name="Yoshikawa S."/>
            <person name="Yamada K."/>
            <person name="Nakamura Y."/>
            <person name="Ichinomiya M."/>
            <person name="Sato N."/>
            <person name="Blanc-Mathieu R."/>
            <person name="Endo H."/>
            <person name="Kuwata A."/>
            <person name="Ogata H."/>
        </authorList>
    </citation>
    <scope>NUCLEOTIDE SEQUENCE [LARGE SCALE GENOMIC DNA]</scope>
    <source>
        <strain evidence="2">NIES 3701</strain>
    </source>
</reference>
<dbReference type="EMBL" id="BRXY01000177">
    <property type="protein sequence ID" value="GMH74228.1"/>
    <property type="molecule type" value="Genomic_DNA"/>
</dbReference>
<name>A0A9W7ASD5_9STRA</name>
<organism evidence="1 2">
    <name type="scientific">Triparma strigata</name>
    <dbReference type="NCBI Taxonomy" id="1606541"/>
    <lineage>
        <taxon>Eukaryota</taxon>
        <taxon>Sar</taxon>
        <taxon>Stramenopiles</taxon>
        <taxon>Ochrophyta</taxon>
        <taxon>Bolidophyceae</taxon>
        <taxon>Parmales</taxon>
        <taxon>Triparmaceae</taxon>
        <taxon>Triparma</taxon>
    </lineage>
</organism>
<dbReference type="Proteomes" id="UP001165085">
    <property type="component" value="Unassembled WGS sequence"/>
</dbReference>
<protein>
    <submittedName>
        <fullName evidence="1">Uncharacterized protein</fullName>
    </submittedName>
</protein>
<dbReference type="InterPro" id="IPR023213">
    <property type="entry name" value="CAT-like_dom_sf"/>
</dbReference>
<evidence type="ECO:0000313" key="2">
    <source>
        <dbReference type="Proteomes" id="UP001165085"/>
    </source>
</evidence>